<protein>
    <submittedName>
        <fullName evidence="1">Uncharacterized protein</fullName>
    </submittedName>
</protein>
<name>A0A1B0BVP0_9MUSC</name>
<accession>A0A1B0BVP0</accession>
<evidence type="ECO:0000313" key="2">
    <source>
        <dbReference type="Proteomes" id="UP000092460"/>
    </source>
</evidence>
<proteinExistence type="predicted"/>
<dbReference type="EnsemblMetazoa" id="GPPI041974-RA">
    <property type="protein sequence ID" value="GPPI041974-PA"/>
    <property type="gene ID" value="GPPI041974"/>
</dbReference>
<keyword evidence="2" id="KW-1185">Reference proteome</keyword>
<organism evidence="1 2">
    <name type="scientific">Glossina palpalis gambiensis</name>
    <dbReference type="NCBI Taxonomy" id="67801"/>
    <lineage>
        <taxon>Eukaryota</taxon>
        <taxon>Metazoa</taxon>
        <taxon>Ecdysozoa</taxon>
        <taxon>Arthropoda</taxon>
        <taxon>Hexapoda</taxon>
        <taxon>Insecta</taxon>
        <taxon>Pterygota</taxon>
        <taxon>Neoptera</taxon>
        <taxon>Endopterygota</taxon>
        <taxon>Diptera</taxon>
        <taxon>Brachycera</taxon>
        <taxon>Muscomorpha</taxon>
        <taxon>Hippoboscoidea</taxon>
        <taxon>Glossinidae</taxon>
        <taxon>Glossina</taxon>
    </lineage>
</organism>
<reference evidence="1" key="2">
    <citation type="submission" date="2020-05" db="UniProtKB">
        <authorList>
            <consortium name="EnsemblMetazoa"/>
        </authorList>
    </citation>
    <scope>IDENTIFICATION</scope>
    <source>
        <strain evidence="1">IAEA</strain>
    </source>
</reference>
<evidence type="ECO:0000313" key="1">
    <source>
        <dbReference type="EnsemblMetazoa" id="GPPI041974-PA"/>
    </source>
</evidence>
<reference evidence="2" key="1">
    <citation type="submission" date="2015-01" db="EMBL/GenBank/DDBJ databases">
        <authorList>
            <person name="Aksoy S."/>
            <person name="Warren W."/>
            <person name="Wilson R.K."/>
        </authorList>
    </citation>
    <scope>NUCLEOTIDE SEQUENCE [LARGE SCALE GENOMIC DNA]</scope>
    <source>
        <strain evidence="2">IAEA</strain>
    </source>
</reference>
<dbReference type="AlphaFoldDB" id="A0A1B0BVP0"/>
<dbReference type="Proteomes" id="UP000092460">
    <property type="component" value="Unassembled WGS sequence"/>
</dbReference>
<dbReference type="VEuPathDB" id="VectorBase:GPPI041974"/>
<sequence>ILFVLLKPLCKATYAKFCCTKALPRHVHNIGQNKLCRNAKYIKSTTKANMILKMKFDFIITICVVGIDRIELKAGIRNLIRQNIKPQKQLLCNTLYILHAPGNTQLN</sequence>
<dbReference type="EMBL" id="JXJN01021387">
    <property type="status" value="NOT_ANNOTATED_CDS"/>
    <property type="molecule type" value="Genomic_DNA"/>
</dbReference>